<dbReference type="Proteomes" id="UP000325576">
    <property type="component" value="Unassembled WGS sequence"/>
</dbReference>
<dbReference type="AlphaFoldDB" id="A0A0C3A290"/>
<reference evidence="1 2" key="1">
    <citation type="journal article" date="2017" name="Poromechanics V (2013)">
        <title>Genomic Characterization of the Arsenic-Tolerant Actinobacterium, &lt;i&gt;Rhodococcus erythropolis&lt;/i&gt; S43.</title>
        <authorList>
            <person name="Retamal-Morales G."/>
            <person name="Mehnert M."/>
            <person name="Schwabe R."/>
            <person name="Tischler D."/>
            <person name="Schloemann M."/>
            <person name="Levican G.J."/>
        </authorList>
    </citation>
    <scope>NUCLEOTIDE SEQUENCE [LARGE SCALE GENOMIC DNA]</scope>
    <source>
        <strain evidence="1 2">S43</strain>
    </source>
</reference>
<organism evidence="1 2">
    <name type="scientific">Rhodococcus erythropolis</name>
    <name type="common">Arthrobacter picolinophilus</name>
    <dbReference type="NCBI Taxonomy" id="1833"/>
    <lineage>
        <taxon>Bacteria</taxon>
        <taxon>Bacillati</taxon>
        <taxon>Actinomycetota</taxon>
        <taxon>Actinomycetes</taxon>
        <taxon>Mycobacteriales</taxon>
        <taxon>Nocardiaceae</taxon>
        <taxon>Rhodococcus</taxon>
        <taxon>Rhodococcus erythropolis group</taxon>
    </lineage>
</organism>
<evidence type="ECO:0000313" key="2">
    <source>
        <dbReference type="Proteomes" id="UP000325576"/>
    </source>
</evidence>
<comment type="caution">
    <text evidence="1">The sequence shown here is derived from an EMBL/GenBank/DDBJ whole genome shotgun (WGS) entry which is preliminary data.</text>
</comment>
<gene>
    <name evidence="1" type="ORF">BS297_17825</name>
</gene>
<name>A0A0C3A290_RHOER</name>
<sequence>MAIRNYQPNHAGIGQLLKGGEMRSLVRERTEMAEAIYRARVARRTGMLARDTRVSTFLGGPLNNMAKGDRWVGRLTVGLQQARVVYGASHEFGTDDGDEQIVAGAHDLPAVLAELRNI</sequence>
<accession>A0A0C3A290</accession>
<evidence type="ECO:0000313" key="1">
    <source>
        <dbReference type="EMBL" id="KAB2584006.1"/>
    </source>
</evidence>
<proteinExistence type="predicted"/>
<dbReference type="EMBL" id="MRBO01000482">
    <property type="protein sequence ID" value="KAB2584006.1"/>
    <property type="molecule type" value="Genomic_DNA"/>
</dbReference>
<protein>
    <recommendedName>
        <fullName evidence="3">HK97 gp10 family phage protein</fullName>
    </recommendedName>
</protein>
<evidence type="ECO:0008006" key="3">
    <source>
        <dbReference type="Google" id="ProtNLM"/>
    </source>
</evidence>